<reference evidence="5" key="1">
    <citation type="submission" date="2021-03" db="EMBL/GenBank/DDBJ databases">
        <title>Whole genome shotgun sequence of Actinoplanes auranticolor NBRC 12245.</title>
        <authorList>
            <person name="Komaki H."/>
            <person name="Tamura T."/>
        </authorList>
    </citation>
    <scope>NUCLEOTIDE SEQUENCE</scope>
    <source>
        <strain evidence="5">NBRC 12245</strain>
    </source>
</reference>
<evidence type="ECO:0000256" key="1">
    <source>
        <dbReference type="ARBA" id="ARBA00023015"/>
    </source>
</evidence>
<dbReference type="PANTHER" id="PTHR30146:SF152">
    <property type="entry name" value="TRANSCRIPTIONAL REGULATORY PROTEIN"/>
    <property type="match status" value="1"/>
</dbReference>
<evidence type="ECO:0000259" key="4">
    <source>
        <dbReference type="PROSITE" id="PS50932"/>
    </source>
</evidence>
<feature type="domain" description="HTH lacI-type" evidence="4">
    <location>
        <begin position="5"/>
        <end position="59"/>
    </location>
</feature>
<comment type="caution">
    <text evidence="5">The sequence shown here is derived from an EMBL/GenBank/DDBJ whole genome shotgun (WGS) entry which is preliminary data.</text>
</comment>
<dbReference type="SUPFAM" id="SSF47413">
    <property type="entry name" value="lambda repressor-like DNA-binding domains"/>
    <property type="match status" value="1"/>
</dbReference>
<dbReference type="CDD" id="cd01392">
    <property type="entry name" value="HTH_LacI"/>
    <property type="match status" value="1"/>
</dbReference>
<dbReference type="InterPro" id="IPR000843">
    <property type="entry name" value="HTH_LacI"/>
</dbReference>
<accession>A0A919SVX2</accession>
<dbReference type="Pfam" id="PF00356">
    <property type="entry name" value="LacI"/>
    <property type="match status" value="1"/>
</dbReference>
<dbReference type="Proteomes" id="UP000681340">
    <property type="component" value="Unassembled WGS sequence"/>
</dbReference>
<dbReference type="RefSeq" id="WP_212994556.1">
    <property type="nucleotide sequence ID" value="NZ_BAABEA010000003.1"/>
</dbReference>
<sequence>MKHPYRIREIAAQSGLSPATVDRVLHARGGVRASTVREVEQAIADLDRQQSQLRLGGRTFMVDVVVQAPQRFCTAVRAALEAELPALRPAVIRSRFHFLDSPSVGNLVGVLDRVIRKGSHGVILKAPDVPEVVAAVTRLTGRGTPVVTLMTDLPASARAAYVGIDNRAAGATAAYLVQQWLADRSGDVLVVRGHGSFRGEDEREVGFRAEMRARNAGRRLLEVVDEEDRADAVHIGTRAVLAANPAIRAVYSLYAGAGGNAAVVDAFDRQRRPYDVFVAHDLDGENTALLREGRLSAVLHHDLRQDLRRACQVVMQAQGALPGPVRSNPSAIQVITPHNAPPAEF</sequence>
<keyword evidence="1" id="KW-0805">Transcription regulation</keyword>
<proteinExistence type="predicted"/>
<keyword evidence="6" id="KW-1185">Reference proteome</keyword>
<dbReference type="GO" id="GO:0000976">
    <property type="term" value="F:transcription cis-regulatory region binding"/>
    <property type="evidence" value="ECO:0007669"/>
    <property type="project" value="TreeGrafter"/>
</dbReference>
<dbReference type="InterPro" id="IPR025997">
    <property type="entry name" value="SBP_2_dom"/>
</dbReference>
<evidence type="ECO:0000256" key="2">
    <source>
        <dbReference type="ARBA" id="ARBA00023125"/>
    </source>
</evidence>
<dbReference type="InterPro" id="IPR010982">
    <property type="entry name" value="Lambda_DNA-bd_dom_sf"/>
</dbReference>
<dbReference type="PROSITE" id="PS50932">
    <property type="entry name" value="HTH_LACI_2"/>
    <property type="match status" value="1"/>
</dbReference>
<dbReference type="AlphaFoldDB" id="A0A919SVX2"/>
<evidence type="ECO:0000256" key="3">
    <source>
        <dbReference type="ARBA" id="ARBA00023163"/>
    </source>
</evidence>
<dbReference type="InterPro" id="IPR028082">
    <property type="entry name" value="Peripla_BP_I"/>
</dbReference>
<gene>
    <name evidence="5" type="ORF">Aau02nite_87770</name>
</gene>
<dbReference type="SMART" id="SM00354">
    <property type="entry name" value="HTH_LACI"/>
    <property type="match status" value="1"/>
</dbReference>
<dbReference type="CDD" id="cd06307">
    <property type="entry name" value="PBP1_sugar_binding"/>
    <property type="match status" value="1"/>
</dbReference>
<keyword evidence="3" id="KW-0804">Transcription</keyword>
<evidence type="ECO:0000313" key="5">
    <source>
        <dbReference type="EMBL" id="GIM79845.1"/>
    </source>
</evidence>
<dbReference type="Gene3D" id="3.40.50.2300">
    <property type="match status" value="2"/>
</dbReference>
<dbReference type="PANTHER" id="PTHR30146">
    <property type="entry name" value="LACI-RELATED TRANSCRIPTIONAL REPRESSOR"/>
    <property type="match status" value="1"/>
</dbReference>
<dbReference type="Gene3D" id="1.10.260.40">
    <property type="entry name" value="lambda repressor-like DNA-binding domains"/>
    <property type="match status" value="1"/>
</dbReference>
<organism evidence="5 6">
    <name type="scientific">Actinoplanes auranticolor</name>
    <dbReference type="NCBI Taxonomy" id="47988"/>
    <lineage>
        <taxon>Bacteria</taxon>
        <taxon>Bacillati</taxon>
        <taxon>Actinomycetota</taxon>
        <taxon>Actinomycetes</taxon>
        <taxon>Micromonosporales</taxon>
        <taxon>Micromonosporaceae</taxon>
        <taxon>Actinoplanes</taxon>
    </lineage>
</organism>
<dbReference type="EMBL" id="BOQL01000085">
    <property type="protein sequence ID" value="GIM79845.1"/>
    <property type="molecule type" value="Genomic_DNA"/>
</dbReference>
<keyword evidence="2 5" id="KW-0238">DNA-binding</keyword>
<evidence type="ECO:0000313" key="6">
    <source>
        <dbReference type="Proteomes" id="UP000681340"/>
    </source>
</evidence>
<dbReference type="GO" id="GO:0003700">
    <property type="term" value="F:DNA-binding transcription factor activity"/>
    <property type="evidence" value="ECO:0007669"/>
    <property type="project" value="TreeGrafter"/>
</dbReference>
<dbReference type="Pfam" id="PF13407">
    <property type="entry name" value="Peripla_BP_4"/>
    <property type="match status" value="1"/>
</dbReference>
<name>A0A919SVX2_9ACTN</name>
<dbReference type="SUPFAM" id="SSF53822">
    <property type="entry name" value="Periplasmic binding protein-like I"/>
    <property type="match status" value="1"/>
</dbReference>
<protein>
    <submittedName>
        <fullName evidence="5">DNA-binding protein</fullName>
    </submittedName>
</protein>